<evidence type="ECO:0000256" key="5">
    <source>
        <dbReference type="SAM" id="Phobius"/>
    </source>
</evidence>
<organism evidence="7 8">
    <name type="scientific">Dreissena polymorpha</name>
    <name type="common">Zebra mussel</name>
    <name type="synonym">Mytilus polymorpha</name>
    <dbReference type="NCBI Taxonomy" id="45954"/>
    <lineage>
        <taxon>Eukaryota</taxon>
        <taxon>Metazoa</taxon>
        <taxon>Spiralia</taxon>
        <taxon>Lophotrochozoa</taxon>
        <taxon>Mollusca</taxon>
        <taxon>Bivalvia</taxon>
        <taxon>Autobranchia</taxon>
        <taxon>Heteroconchia</taxon>
        <taxon>Euheterodonta</taxon>
        <taxon>Imparidentia</taxon>
        <taxon>Neoheterodontei</taxon>
        <taxon>Myida</taxon>
        <taxon>Dreissenoidea</taxon>
        <taxon>Dreissenidae</taxon>
        <taxon>Dreissena</taxon>
    </lineage>
</organism>
<dbReference type="Proteomes" id="UP000828390">
    <property type="component" value="Unassembled WGS sequence"/>
</dbReference>
<proteinExistence type="predicted"/>
<dbReference type="PANTHER" id="PTHR11453">
    <property type="entry name" value="ANION EXCHANGE PROTEIN"/>
    <property type="match status" value="1"/>
</dbReference>
<dbReference type="PANTHER" id="PTHR11453:SF47">
    <property type="entry name" value="ANION EXCHANGE PROTEIN"/>
    <property type="match status" value="1"/>
</dbReference>
<dbReference type="EMBL" id="JAIWYP010000010">
    <property type="protein sequence ID" value="KAH3751300.1"/>
    <property type="molecule type" value="Genomic_DNA"/>
</dbReference>
<feature type="transmembrane region" description="Helical" evidence="5">
    <location>
        <begin position="6"/>
        <end position="35"/>
    </location>
</feature>
<keyword evidence="8" id="KW-1185">Reference proteome</keyword>
<evidence type="ECO:0000313" key="8">
    <source>
        <dbReference type="Proteomes" id="UP000828390"/>
    </source>
</evidence>
<dbReference type="AlphaFoldDB" id="A0A9D4I7N3"/>
<feature type="domain" description="Bicarbonate transporter-like transmembrane" evidence="6">
    <location>
        <begin position="1"/>
        <end position="56"/>
    </location>
</feature>
<evidence type="ECO:0000256" key="2">
    <source>
        <dbReference type="ARBA" id="ARBA00022692"/>
    </source>
</evidence>
<dbReference type="GO" id="GO:0050801">
    <property type="term" value="P:monoatomic ion homeostasis"/>
    <property type="evidence" value="ECO:0007669"/>
    <property type="project" value="TreeGrafter"/>
</dbReference>
<evidence type="ECO:0000256" key="3">
    <source>
        <dbReference type="ARBA" id="ARBA00022989"/>
    </source>
</evidence>
<comment type="subcellular location">
    <subcellularLocation>
        <location evidence="1">Membrane</location>
        <topology evidence="1">Multi-pass membrane protein</topology>
    </subcellularLocation>
</comment>
<keyword evidence="4 5" id="KW-0472">Membrane</keyword>
<gene>
    <name evidence="7" type="ORF">DPMN_185853</name>
</gene>
<dbReference type="Pfam" id="PF00955">
    <property type="entry name" value="HCO3_cotransp"/>
    <property type="match status" value="1"/>
</dbReference>
<keyword evidence="3 5" id="KW-1133">Transmembrane helix</keyword>
<evidence type="ECO:0000313" key="7">
    <source>
        <dbReference type="EMBL" id="KAH3751300.1"/>
    </source>
</evidence>
<protein>
    <recommendedName>
        <fullName evidence="6">Bicarbonate transporter-like transmembrane domain-containing protein</fullName>
    </recommendedName>
</protein>
<sequence>MHVFTGIQLVLVGILWAVKSTVVAIAFPLFVFLMVPLRLLLMPKYFTHEELEAVSRDIVLPIWDFVACQLGTLGLQSGYFVACQLGTVSAKWSLCAGQVGTLCLPSGHFVFAKWEICACQVGTFLVYAGT</sequence>
<dbReference type="InterPro" id="IPR011531">
    <property type="entry name" value="HCO3_transpt-like_TM_dom"/>
</dbReference>
<dbReference type="GO" id="GO:0006820">
    <property type="term" value="P:monoatomic anion transport"/>
    <property type="evidence" value="ECO:0007669"/>
    <property type="project" value="InterPro"/>
</dbReference>
<name>A0A9D4I7N3_DREPO</name>
<reference evidence="7" key="2">
    <citation type="submission" date="2020-11" db="EMBL/GenBank/DDBJ databases">
        <authorList>
            <person name="McCartney M.A."/>
            <person name="Auch B."/>
            <person name="Kono T."/>
            <person name="Mallez S."/>
            <person name="Becker A."/>
            <person name="Gohl D.M."/>
            <person name="Silverstein K.A.T."/>
            <person name="Koren S."/>
            <person name="Bechman K.B."/>
            <person name="Herman A."/>
            <person name="Abrahante J.E."/>
            <person name="Garbe J."/>
        </authorList>
    </citation>
    <scope>NUCLEOTIDE SEQUENCE</scope>
    <source>
        <strain evidence="7">Duluth1</strain>
        <tissue evidence="7">Whole animal</tissue>
    </source>
</reference>
<dbReference type="GO" id="GO:0005886">
    <property type="term" value="C:plasma membrane"/>
    <property type="evidence" value="ECO:0007669"/>
    <property type="project" value="TreeGrafter"/>
</dbReference>
<accession>A0A9D4I7N3</accession>
<evidence type="ECO:0000259" key="6">
    <source>
        <dbReference type="Pfam" id="PF00955"/>
    </source>
</evidence>
<keyword evidence="2 5" id="KW-0812">Transmembrane</keyword>
<dbReference type="InterPro" id="IPR003020">
    <property type="entry name" value="HCO3_transpt_euk"/>
</dbReference>
<evidence type="ECO:0000256" key="4">
    <source>
        <dbReference type="ARBA" id="ARBA00023136"/>
    </source>
</evidence>
<dbReference type="GO" id="GO:0015701">
    <property type="term" value="P:bicarbonate transport"/>
    <property type="evidence" value="ECO:0007669"/>
    <property type="project" value="TreeGrafter"/>
</dbReference>
<evidence type="ECO:0000256" key="1">
    <source>
        <dbReference type="ARBA" id="ARBA00004141"/>
    </source>
</evidence>
<reference evidence="7" key="1">
    <citation type="journal article" date="2019" name="bioRxiv">
        <title>The Genome of the Zebra Mussel, Dreissena polymorpha: A Resource for Invasive Species Research.</title>
        <authorList>
            <person name="McCartney M.A."/>
            <person name="Auch B."/>
            <person name="Kono T."/>
            <person name="Mallez S."/>
            <person name="Zhang Y."/>
            <person name="Obille A."/>
            <person name="Becker A."/>
            <person name="Abrahante J.E."/>
            <person name="Garbe J."/>
            <person name="Badalamenti J.P."/>
            <person name="Herman A."/>
            <person name="Mangelson H."/>
            <person name="Liachko I."/>
            <person name="Sullivan S."/>
            <person name="Sone E.D."/>
            <person name="Koren S."/>
            <person name="Silverstein K.A.T."/>
            <person name="Beckman K.B."/>
            <person name="Gohl D.M."/>
        </authorList>
    </citation>
    <scope>NUCLEOTIDE SEQUENCE</scope>
    <source>
        <strain evidence="7">Duluth1</strain>
        <tissue evidence="7">Whole animal</tissue>
    </source>
</reference>
<comment type="caution">
    <text evidence="7">The sequence shown here is derived from an EMBL/GenBank/DDBJ whole genome shotgun (WGS) entry which is preliminary data.</text>
</comment>
<dbReference type="GO" id="GO:0005452">
    <property type="term" value="F:solute:inorganic anion antiporter activity"/>
    <property type="evidence" value="ECO:0007669"/>
    <property type="project" value="InterPro"/>
</dbReference>